<dbReference type="GeneID" id="16995968"/>
<feature type="compositionally biased region" description="Acidic residues" evidence="5">
    <location>
        <begin position="280"/>
        <end position="292"/>
    </location>
</feature>
<keyword evidence="3 7" id="KW-0347">Helicase</keyword>
<feature type="region of interest" description="Disordered" evidence="5">
    <location>
        <begin position="266"/>
        <end position="300"/>
    </location>
</feature>
<dbReference type="GO" id="GO:0016787">
    <property type="term" value="F:hydrolase activity"/>
    <property type="evidence" value="ECO:0007669"/>
    <property type="project" value="UniProtKB-KW"/>
</dbReference>
<dbReference type="InterPro" id="IPR055206">
    <property type="entry name" value="DEXQc_SUV3"/>
</dbReference>
<keyword evidence="2" id="KW-0378">Hydrolase</keyword>
<dbReference type="Pfam" id="PF12513">
    <property type="entry name" value="SUV3_C"/>
    <property type="match status" value="1"/>
</dbReference>
<dbReference type="GO" id="GO:0004386">
    <property type="term" value="F:helicase activity"/>
    <property type="evidence" value="ECO:0007669"/>
    <property type="project" value="UniProtKB-KW"/>
</dbReference>
<accession>M1V645</accession>
<dbReference type="GO" id="GO:0000965">
    <property type="term" value="P:mitochondrial RNA 3'-end processing"/>
    <property type="evidence" value="ECO:0007669"/>
    <property type="project" value="TreeGrafter"/>
</dbReference>
<protein>
    <submittedName>
        <fullName evidence="7">Probable mitochondrial ATP-dependent RNA helicase Suv3</fullName>
    </submittedName>
</protein>
<dbReference type="RefSeq" id="XP_005537816.1">
    <property type="nucleotide sequence ID" value="XM_005537759.1"/>
</dbReference>
<dbReference type="HOGENOM" id="CLU_010647_2_0_1"/>
<keyword evidence="8" id="KW-1185">Reference proteome</keyword>
<dbReference type="STRING" id="280699.M1V645"/>
<sequence length="843" mass="95589">MSVITRRPCFMPAAALRSQQQTFALVQSGFTCRLQLRYSSQGAFLPSERPWRRRQVLELIRQVQQGERYRERLRRECQLPLGLWDLVAQRISGWKLKRLRRWLRGAENLLLTHKQLPLKGQETLSEGAELSCAAHAPQELVFRAMLAYCRQRYGEELGSLARLAVCADLSLPATWFPLARARKRKVIYHAGKTNSGKTHQALQRFLNAESGVYCGPLRLLAWEVYDRLNKQGIACILRTGQEFAMPPGSPSTANVKDAAMMPGSVSGALNHALSPKTDDHEEEDEDEDEEESNASAAFDDERIHLGRHAHSGLARGVALDQSVTDPLDFPKQVRFVSCTVEMADLYRPVQVAIVDEVQMIAERERGGAWTRAILGLPADELHLCGCPSAVDVVRAMIEEDCHEQLEVRTYERLGPLRVSEKALGETQRQWSRGVRAGDCFVTFSRRELFRIKHQLERNAIKPLQCAVIYGSLPPETRREQAQLFNEADTHSILVATDAVGMGLNLNIRRMIFSALDKFDGTQRRPLTTAEILQIAGRAGRYAGPDRRPQCGEVTAFRQDDLRRLRSILHGAGIDTHGWPASIVPEKVTKAGLSPTREMMEAFAARCTAELASRSASGDDLMRRAATKRPPLSELYEKFENLAQVDASGRYFVCDLTDVKRICRLLERARVDEWMTFDLLYSASMAPLKLDDAAACEAMVQFMRAFTTSGVVRLTLQQCGSRMALRWLSGAPQWSSGPRTVSELRELESLYHVLDLYNWFANRYTDAFVDRDRASELRQRCAEAVARGLANLSQSAIEDEHDDMQADTLSQRRPRRTRYRLRLDENERLQYVSYLRKHQPLYLR</sequence>
<dbReference type="GO" id="GO:0045025">
    <property type="term" value="C:mitochondrial degradosome"/>
    <property type="evidence" value="ECO:0007669"/>
    <property type="project" value="TreeGrafter"/>
</dbReference>
<evidence type="ECO:0000313" key="8">
    <source>
        <dbReference type="Proteomes" id="UP000007014"/>
    </source>
</evidence>
<reference evidence="7 8" key="2">
    <citation type="journal article" date="2007" name="BMC Biol.">
        <title>A 100%-complete sequence reveals unusually simple genomic features in the hot-spring red alga Cyanidioschyzon merolae.</title>
        <authorList>
            <person name="Nozaki H."/>
            <person name="Takano H."/>
            <person name="Misumi O."/>
            <person name="Terasawa K."/>
            <person name="Matsuzaki M."/>
            <person name="Maruyama S."/>
            <person name="Nishida K."/>
            <person name="Yagisawa F."/>
            <person name="Yoshida Y."/>
            <person name="Fujiwara T."/>
            <person name="Takio S."/>
            <person name="Tamura K."/>
            <person name="Chung S.J."/>
            <person name="Nakamura S."/>
            <person name="Kuroiwa H."/>
            <person name="Tanaka K."/>
            <person name="Sato N."/>
            <person name="Kuroiwa T."/>
        </authorList>
    </citation>
    <scope>NUCLEOTIDE SEQUENCE [LARGE SCALE GENOMIC DNA]</scope>
    <source>
        <strain evidence="7 8">10D</strain>
    </source>
</reference>
<dbReference type="InterPro" id="IPR050699">
    <property type="entry name" value="RNA-DNA_Helicase"/>
</dbReference>
<organism evidence="7 8">
    <name type="scientific">Cyanidioschyzon merolae (strain NIES-3377 / 10D)</name>
    <name type="common">Unicellular red alga</name>
    <dbReference type="NCBI Taxonomy" id="280699"/>
    <lineage>
        <taxon>Eukaryota</taxon>
        <taxon>Rhodophyta</taxon>
        <taxon>Bangiophyceae</taxon>
        <taxon>Cyanidiales</taxon>
        <taxon>Cyanidiaceae</taxon>
        <taxon>Cyanidioschyzon</taxon>
    </lineage>
</organism>
<dbReference type="AlphaFoldDB" id="M1V645"/>
<dbReference type="OrthoDB" id="4509at2759"/>
<dbReference type="eggNOG" id="KOG0953">
    <property type="taxonomic scope" value="Eukaryota"/>
</dbReference>
<reference evidence="7 8" key="1">
    <citation type="journal article" date="2004" name="Nature">
        <title>Genome sequence of the ultrasmall unicellular red alga Cyanidioschyzon merolae 10D.</title>
        <authorList>
            <person name="Matsuzaki M."/>
            <person name="Misumi O."/>
            <person name="Shin-i T."/>
            <person name="Maruyama S."/>
            <person name="Takahara M."/>
            <person name="Miyagishima S."/>
            <person name="Mori T."/>
            <person name="Nishida K."/>
            <person name="Yagisawa F."/>
            <person name="Nishida K."/>
            <person name="Yoshida Y."/>
            <person name="Nishimura Y."/>
            <person name="Nakao S."/>
            <person name="Kobayashi T."/>
            <person name="Momoyama Y."/>
            <person name="Higashiyama T."/>
            <person name="Minoda A."/>
            <person name="Sano M."/>
            <person name="Nomoto H."/>
            <person name="Oishi K."/>
            <person name="Hayashi H."/>
            <person name="Ohta F."/>
            <person name="Nishizaka S."/>
            <person name="Haga S."/>
            <person name="Miura S."/>
            <person name="Morishita T."/>
            <person name="Kabeya Y."/>
            <person name="Terasawa K."/>
            <person name="Suzuki Y."/>
            <person name="Ishii Y."/>
            <person name="Asakawa S."/>
            <person name="Takano H."/>
            <person name="Ohta N."/>
            <person name="Kuroiwa H."/>
            <person name="Tanaka K."/>
            <person name="Shimizu N."/>
            <person name="Sugano S."/>
            <person name="Sato N."/>
            <person name="Nozaki H."/>
            <person name="Ogasawara N."/>
            <person name="Kohara Y."/>
            <person name="Kuroiwa T."/>
        </authorList>
    </citation>
    <scope>NUCLEOTIDE SEQUENCE [LARGE SCALE GENOMIC DNA]</scope>
    <source>
        <strain evidence="7 8">10D</strain>
    </source>
</reference>
<dbReference type="CDD" id="cd18805">
    <property type="entry name" value="SF2_C_suv3"/>
    <property type="match status" value="1"/>
</dbReference>
<dbReference type="Pfam" id="PF00271">
    <property type="entry name" value="Helicase_C"/>
    <property type="match status" value="1"/>
</dbReference>
<dbReference type="Pfam" id="PF22527">
    <property type="entry name" value="DEXQc_Suv3"/>
    <property type="match status" value="2"/>
</dbReference>
<feature type="domain" description="Helicase C-terminal" evidence="6">
    <location>
        <begin position="418"/>
        <end position="591"/>
    </location>
</feature>
<dbReference type="Gramene" id="CMP140CT">
    <property type="protein sequence ID" value="CMP140CT"/>
    <property type="gene ID" value="CMP140C"/>
</dbReference>
<evidence type="ECO:0000256" key="5">
    <source>
        <dbReference type="SAM" id="MobiDB-lite"/>
    </source>
</evidence>
<dbReference type="InterPro" id="IPR022192">
    <property type="entry name" value="SUV3_C"/>
</dbReference>
<dbReference type="SMART" id="SM00490">
    <property type="entry name" value="HELICc"/>
    <property type="match status" value="1"/>
</dbReference>
<dbReference type="GO" id="GO:0005524">
    <property type="term" value="F:ATP binding"/>
    <property type="evidence" value="ECO:0007669"/>
    <property type="project" value="UniProtKB-KW"/>
</dbReference>
<evidence type="ECO:0000256" key="3">
    <source>
        <dbReference type="ARBA" id="ARBA00022806"/>
    </source>
</evidence>
<dbReference type="Gene3D" id="1.20.58.1080">
    <property type="match status" value="1"/>
</dbReference>
<dbReference type="OMA" id="QPANWYT"/>
<dbReference type="PANTHER" id="PTHR12131:SF1">
    <property type="entry name" value="ATP-DEPENDENT RNA HELICASE SUPV3L1, MITOCHONDRIAL-RELATED"/>
    <property type="match status" value="1"/>
</dbReference>
<dbReference type="InterPro" id="IPR027417">
    <property type="entry name" value="P-loop_NTPase"/>
</dbReference>
<gene>
    <name evidence="7" type="ORF">CYME_CMP140C</name>
</gene>
<evidence type="ECO:0000313" key="7">
    <source>
        <dbReference type="EMBL" id="BAM81780.1"/>
    </source>
</evidence>
<dbReference type="SUPFAM" id="SSF52540">
    <property type="entry name" value="P-loop containing nucleoside triphosphate hydrolases"/>
    <property type="match status" value="1"/>
</dbReference>
<dbReference type="FunFam" id="3.40.50.300:FF:000957">
    <property type="entry name" value="ATP-dependent RNA helicase SUV3L, mitochondrial"/>
    <property type="match status" value="1"/>
</dbReference>
<dbReference type="PANTHER" id="PTHR12131">
    <property type="entry name" value="ATP-DEPENDENT RNA AND DNA HELICASE"/>
    <property type="match status" value="1"/>
</dbReference>
<evidence type="ECO:0000259" key="6">
    <source>
        <dbReference type="PROSITE" id="PS51194"/>
    </source>
</evidence>
<name>M1V645_CYAM1</name>
<dbReference type="Gene3D" id="3.40.50.300">
    <property type="entry name" value="P-loop containing nucleotide triphosphate hydrolases"/>
    <property type="match status" value="3"/>
</dbReference>
<dbReference type="Proteomes" id="UP000007014">
    <property type="component" value="Chromosome 16"/>
</dbReference>
<proteinExistence type="predicted"/>
<dbReference type="InterPro" id="IPR001650">
    <property type="entry name" value="Helicase_C-like"/>
</dbReference>
<dbReference type="KEGG" id="cme:CYME_CMP140C"/>
<dbReference type="PROSITE" id="PS51194">
    <property type="entry name" value="HELICASE_CTER"/>
    <property type="match status" value="1"/>
</dbReference>
<evidence type="ECO:0000256" key="2">
    <source>
        <dbReference type="ARBA" id="ARBA00022801"/>
    </source>
</evidence>
<evidence type="ECO:0000256" key="1">
    <source>
        <dbReference type="ARBA" id="ARBA00022741"/>
    </source>
</evidence>
<evidence type="ECO:0000256" key="4">
    <source>
        <dbReference type="ARBA" id="ARBA00022840"/>
    </source>
</evidence>
<dbReference type="Gene3D" id="1.20.272.40">
    <property type="match status" value="1"/>
</dbReference>
<dbReference type="EMBL" id="AP006498">
    <property type="protein sequence ID" value="BAM81780.1"/>
    <property type="molecule type" value="Genomic_DNA"/>
</dbReference>
<keyword evidence="4" id="KW-0067">ATP-binding</keyword>
<keyword evidence="1" id="KW-0547">Nucleotide-binding</keyword>